<dbReference type="PANTHER" id="PTHR35580">
    <property type="entry name" value="CELL SURFACE GLYCOPROTEIN (S-LAYER PROTEIN)-LIKE PROTEIN"/>
    <property type="match status" value="1"/>
</dbReference>
<dbReference type="AlphaFoldDB" id="A0A4U1JD88"/>
<evidence type="ECO:0000313" key="1">
    <source>
        <dbReference type="EMBL" id="TKD06541.1"/>
    </source>
</evidence>
<dbReference type="EMBL" id="SSMQ01000018">
    <property type="protein sequence ID" value="TKD06541.1"/>
    <property type="molecule type" value="Genomic_DNA"/>
</dbReference>
<dbReference type="Proteomes" id="UP000309215">
    <property type="component" value="Unassembled WGS sequence"/>
</dbReference>
<gene>
    <name evidence="1" type="ORF">E8A74_18680</name>
</gene>
<reference evidence="1 2" key="1">
    <citation type="submission" date="2019-04" db="EMBL/GenBank/DDBJ databases">
        <authorList>
            <person name="Li Y."/>
            <person name="Wang J."/>
        </authorList>
    </citation>
    <scope>NUCLEOTIDE SEQUENCE [LARGE SCALE GENOMIC DNA]</scope>
    <source>
        <strain evidence="1 2">DSM 14668</strain>
    </source>
</reference>
<name>A0A4U1JD88_9BACT</name>
<accession>A0A4U1JD88</accession>
<dbReference type="InterPro" id="IPR011042">
    <property type="entry name" value="6-blade_b-propeller_TolB-like"/>
</dbReference>
<protein>
    <recommendedName>
        <fullName evidence="3">Cell surface protein</fullName>
    </recommendedName>
</protein>
<dbReference type="OrthoDB" id="53254at2"/>
<dbReference type="SUPFAM" id="SSF101898">
    <property type="entry name" value="NHL repeat"/>
    <property type="match status" value="1"/>
</dbReference>
<evidence type="ECO:0008006" key="3">
    <source>
        <dbReference type="Google" id="ProtNLM"/>
    </source>
</evidence>
<sequence>MAVVKYDAAGSHAWMKSLCPNLAGTSGETVSSVATDAAGNVLAVGISSGTCDFGTGPMTVTGLGFVVKLDPAGNTLWARPFTGGTYGGSVAVDATGNVYSASYSNAPFDFGAGALTGADDDIVLGKFDTSGNAVWAKSLDGPYDSGDQRLGGLAVDTAGNTILAGALYGGSIDFGGGPLNAYLTNGDGFLAKLSP</sequence>
<keyword evidence="2" id="KW-1185">Reference proteome</keyword>
<dbReference type="Gene3D" id="2.120.10.30">
    <property type="entry name" value="TolB, C-terminal domain"/>
    <property type="match status" value="1"/>
</dbReference>
<evidence type="ECO:0000313" key="2">
    <source>
        <dbReference type="Proteomes" id="UP000309215"/>
    </source>
</evidence>
<organism evidence="1 2">
    <name type="scientific">Polyangium fumosum</name>
    <dbReference type="NCBI Taxonomy" id="889272"/>
    <lineage>
        <taxon>Bacteria</taxon>
        <taxon>Pseudomonadati</taxon>
        <taxon>Myxococcota</taxon>
        <taxon>Polyangia</taxon>
        <taxon>Polyangiales</taxon>
        <taxon>Polyangiaceae</taxon>
        <taxon>Polyangium</taxon>
    </lineage>
</organism>
<dbReference type="RefSeq" id="WP_136930392.1">
    <property type="nucleotide sequence ID" value="NZ_SSMQ01000018.1"/>
</dbReference>
<proteinExistence type="predicted"/>
<dbReference type="InterPro" id="IPR052918">
    <property type="entry name" value="Motility_Chemotaxis_Reg"/>
</dbReference>
<comment type="caution">
    <text evidence="1">The sequence shown here is derived from an EMBL/GenBank/DDBJ whole genome shotgun (WGS) entry which is preliminary data.</text>
</comment>
<dbReference type="PANTHER" id="PTHR35580:SF1">
    <property type="entry name" value="PHYTASE-LIKE DOMAIN-CONTAINING PROTEIN"/>
    <property type="match status" value="1"/>
</dbReference>